<dbReference type="SUPFAM" id="SSF48403">
    <property type="entry name" value="Ankyrin repeat"/>
    <property type="match status" value="1"/>
</dbReference>
<name>A0A0G4FQV7_VITBC</name>
<dbReference type="PhylomeDB" id="A0A0G4FQV7"/>
<feature type="region of interest" description="Disordered" evidence="4">
    <location>
        <begin position="1"/>
        <end position="23"/>
    </location>
</feature>
<accession>A0A0G4FQV7</accession>
<protein>
    <submittedName>
        <fullName evidence="5">Uncharacterized protein</fullName>
    </submittedName>
</protein>
<dbReference type="VEuPathDB" id="CryptoDB:Vbra_16013"/>
<evidence type="ECO:0000313" key="5">
    <source>
        <dbReference type="EMBL" id="CEM16841.1"/>
    </source>
</evidence>
<reference evidence="5 6" key="1">
    <citation type="submission" date="2014-11" db="EMBL/GenBank/DDBJ databases">
        <authorList>
            <person name="Zhu J."/>
            <person name="Qi W."/>
            <person name="Song R."/>
        </authorList>
    </citation>
    <scope>NUCLEOTIDE SEQUENCE [LARGE SCALE GENOMIC DNA]</scope>
</reference>
<evidence type="ECO:0000256" key="1">
    <source>
        <dbReference type="ARBA" id="ARBA00022737"/>
    </source>
</evidence>
<dbReference type="EMBL" id="CDMY01000485">
    <property type="protein sequence ID" value="CEM16841.1"/>
    <property type="molecule type" value="Genomic_DNA"/>
</dbReference>
<dbReference type="PROSITE" id="PS50297">
    <property type="entry name" value="ANK_REP_REGION"/>
    <property type="match status" value="1"/>
</dbReference>
<keyword evidence="2 3" id="KW-0040">ANK repeat</keyword>
<evidence type="ECO:0000256" key="4">
    <source>
        <dbReference type="SAM" id="MobiDB-lite"/>
    </source>
</evidence>
<dbReference type="InterPro" id="IPR002110">
    <property type="entry name" value="Ankyrin_rpt"/>
</dbReference>
<evidence type="ECO:0000256" key="3">
    <source>
        <dbReference type="PROSITE-ProRule" id="PRU00023"/>
    </source>
</evidence>
<dbReference type="SMART" id="SM00248">
    <property type="entry name" value="ANK"/>
    <property type="match status" value="3"/>
</dbReference>
<feature type="repeat" description="ANK" evidence="3">
    <location>
        <begin position="195"/>
        <end position="217"/>
    </location>
</feature>
<keyword evidence="6" id="KW-1185">Reference proteome</keyword>
<organism evidence="5 6">
    <name type="scientific">Vitrella brassicaformis (strain CCMP3155)</name>
    <dbReference type="NCBI Taxonomy" id="1169540"/>
    <lineage>
        <taxon>Eukaryota</taxon>
        <taxon>Sar</taxon>
        <taxon>Alveolata</taxon>
        <taxon>Colpodellida</taxon>
        <taxon>Vitrellaceae</taxon>
        <taxon>Vitrella</taxon>
    </lineage>
</organism>
<dbReference type="InParanoid" id="A0A0G4FQV7"/>
<dbReference type="InterPro" id="IPR036770">
    <property type="entry name" value="Ankyrin_rpt-contain_sf"/>
</dbReference>
<dbReference type="PROSITE" id="PS50088">
    <property type="entry name" value="ANK_REPEAT"/>
    <property type="match status" value="1"/>
</dbReference>
<proteinExistence type="predicted"/>
<dbReference type="Gene3D" id="1.25.40.20">
    <property type="entry name" value="Ankyrin repeat-containing domain"/>
    <property type="match status" value="1"/>
</dbReference>
<evidence type="ECO:0000256" key="2">
    <source>
        <dbReference type="ARBA" id="ARBA00023043"/>
    </source>
</evidence>
<keyword evidence="1" id="KW-0677">Repeat</keyword>
<dbReference type="OrthoDB" id="19174at2759"/>
<sequence>MWGLLHTQRSPRVQGQDGGSVRDCPSGVDETCYIQLPRVDEGDAAAQQAMIHHTQTDHPKMASASSEHIPLLLDDGQGLTEPQLPDVTDDITKAPRRFEQVPLVGAPAADNWYPTDALRRSIRWAIDDKDAEGLRKVLDGLSPEQTEKVLTTGWEYGSSAIHYAALKCTDVAVFEVLLHNRHDLLYLKDKIGWKIGWTPLHDAAFSGHADVVAVMLKVDPQLLKIKTSEGKTPFDFALRKPKVVAVMAVVAGDVAMKLLEQGAKMEELDAHDLKEVVPFTKGFLKDRSDSLGLDSLRLCAFFRKLMQARQKDSLTECD</sequence>
<evidence type="ECO:0000313" key="6">
    <source>
        <dbReference type="Proteomes" id="UP000041254"/>
    </source>
</evidence>
<dbReference type="Pfam" id="PF12796">
    <property type="entry name" value="Ank_2"/>
    <property type="match status" value="1"/>
</dbReference>
<dbReference type="Proteomes" id="UP000041254">
    <property type="component" value="Unassembled WGS sequence"/>
</dbReference>
<dbReference type="AlphaFoldDB" id="A0A0G4FQV7"/>
<gene>
    <name evidence="5" type="ORF">Vbra_16013</name>
</gene>
<dbReference type="PANTHER" id="PTHR24178">
    <property type="entry name" value="MOLTING PROTEIN MLT-4"/>
    <property type="match status" value="1"/>
</dbReference>